<evidence type="ECO:0000256" key="2">
    <source>
        <dbReference type="ARBA" id="ARBA00005464"/>
    </source>
</evidence>
<evidence type="ECO:0000256" key="3">
    <source>
        <dbReference type="ARBA" id="ARBA00013194"/>
    </source>
</evidence>
<dbReference type="Proteomes" id="UP000316726">
    <property type="component" value="Chromosome 4"/>
</dbReference>
<evidence type="ECO:0000256" key="5">
    <source>
        <dbReference type="ARBA" id="ARBA00023186"/>
    </source>
</evidence>
<dbReference type="Gene3D" id="3.10.50.40">
    <property type="match status" value="1"/>
</dbReference>
<dbReference type="SUPFAM" id="SSF54534">
    <property type="entry name" value="FKBP-like"/>
    <property type="match status" value="1"/>
</dbReference>
<feature type="coiled-coil region" evidence="7">
    <location>
        <begin position="461"/>
        <end position="488"/>
    </location>
</feature>
<dbReference type="AlphaFoldDB" id="A0A5B8MNF5"/>
<dbReference type="GO" id="GO:0043335">
    <property type="term" value="P:protein unfolding"/>
    <property type="evidence" value="ECO:0007669"/>
    <property type="project" value="TreeGrafter"/>
</dbReference>
<evidence type="ECO:0000313" key="10">
    <source>
        <dbReference type="EMBL" id="QDZ20850.1"/>
    </source>
</evidence>
<dbReference type="PANTHER" id="PTHR30560">
    <property type="entry name" value="TRIGGER FACTOR CHAPERONE AND PEPTIDYL-PROLYL CIS/TRANS ISOMERASE"/>
    <property type="match status" value="1"/>
</dbReference>
<comment type="similarity">
    <text evidence="2">Belongs to the FKBP-type PPIase family. Tig subfamily.</text>
</comment>
<evidence type="ECO:0000256" key="7">
    <source>
        <dbReference type="SAM" id="Coils"/>
    </source>
</evidence>
<evidence type="ECO:0000259" key="8">
    <source>
        <dbReference type="Pfam" id="PF05697"/>
    </source>
</evidence>
<dbReference type="InterPro" id="IPR037041">
    <property type="entry name" value="Trigger_fac_C_sf"/>
</dbReference>
<keyword evidence="4" id="KW-0697">Rotamase</keyword>
<dbReference type="OrthoDB" id="3366at2759"/>
<keyword evidence="7" id="KW-0175">Coiled coil</keyword>
<proteinExistence type="inferred from homology"/>
<evidence type="ECO:0000259" key="9">
    <source>
        <dbReference type="Pfam" id="PF05698"/>
    </source>
</evidence>
<reference evidence="10 11" key="1">
    <citation type="submission" date="2018-07" db="EMBL/GenBank/DDBJ databases">
        <title>The complete nuclear genome of the prasinophyte Chloropicon primus (CCMP1205).</title>
        <authorList>
            <person name="Pombert J.-F."/>
            <person name="Otis C."/>
            <person name="Turmel M."/>
            <person name="Lemieux C."/>
        </authorList>
    </citation>
    <scope>NUCLEOTIDE SEQUENCE [LARGE SCALE GENOMIC DNA]</scope>
    <source>
        <strain evidence="10 11">CCMP1205</strain>
    </source>
</reference>
<dbReference type="Gene3D" id="3.30.70.1050">
    <property type="entry name" value="Trigger factor ribosome-binding domain"/>
    <property type="match status" value="1"/>
</dbReference>
<name>A0A5B8MNF5_9CHLO</name>
<dbReference type="GO" id="GO:0003755">
    <property type="term" value="F:peptidyl-prolyl cis-trans isomerase activity"/>
    <property type="evidence" value="ECO:0007669"/>
    <property type="project" value="UniProtKB-KW"/>
</dbReference>
<organism evidence="10 11">
    <name type="scientific">Chloropicon primus</name>
    <dbReference type="NCBI Taxonomy" id="1764295"/>
    <lineage>
        <taxon>Eukaryota</taxon>
        <taxon>Viridiplantae</taxon>
        <taxon>Chlorophyta</taxon>
        <taxon>Chloropicophyceae</taxon>
        <taxon>Chloropicales</taxon>
        <taxon>Chloropicaceae</taxon>
        <taxon>Chloropicon</taxon>
    </lineage>
</organism>
<sequence>MKSARGLASRAKGVVVAPPCGPGAARARKAAQGVLQRRPNVSESVVTLGPRERGTTGPAGVECRVAPSRQACYLLLNPEGEVEHLDNGRVRTKVFIDMYIMDKAYDAINAYYRNNLEIPGFRKGGNVPESVIMSNVGKEQYFLAVLEEVFKSTLEGAFAKLGDRILADTETIETPTDEMVKALVTRTPFNYQVSADILPEVAWKSPYAEMTIKVDSSSFSQPDEEKVEEIIQEFRKEQAQLNIAVGRNVQRGDMCVVEASCVRKDNGKPALAVPEGAFRYDTEVSSLPNFVENLEKLTVGGEAEFDVTMPEDWADESVRGLEVSFKVKVNEIFERKLPDLTDDFASQIIPNCTSMKECREFLLENIAGGKEEAKMQAIQNAVTESISECVDITVPESMVVNIGREEYGKRLMEIQQQGQLSPDMVQKLTSEKLVQDYIEKERDTFEMLARASIGVAEIQKLESLAVSEEQLEDELNSIQKELEAAGENPDAEGIKQMIKERLEAKLVFEWVEKNCQVEYV</sequence>
<keyword evidence="5" id="KW-0143">Chaperone</keyword>
<protein>
    <recommendedName>
        <fullName evidence="3">peptidylprolyl isomerase</fullName>
        <ecNumber evidence="3">5.2.1.8</ecNumber>
    </recommendedName>
</protein>
<evidence type="ECO:0000256" key="6">
    <source>
        <dbReference type="ARBA" id="ARBA00023235"/>
    </source>
</evidence>
<evidence type="ECO:0000313" key="11">
    <source>
        <dbReference type="Proteomes" id="UP000316726"/>
    </source>
</evidence>
<dbReference type="STRING" id="1764295.A0A5B8MNF5"/>
<accession>A0A5B8MNF5</accession>
<feature type="domain" description="Trigger factor ribosome-binding bacterial" evidence="8">
    <location>
        <begin position="81"/>
        <end position="233"/>
    </location>
</feature>
<dbReference type="GO" id="GO:0043022">
    <property type="term" value="F:ribosome binding"/>
    <property type="evidence" value="ECO:0007669"/>
    <property type="project" value="TreeGrafter"/>
</dbReference>
<dbReference type="Pfam" id="PF05697">
    <property type="entry name" value="Trigger_N"/>
    <property type="match status" value="1"/>
</dbReference>
<dbReference type="SUPFAM" id="SSF109998">
    <property type="entry name" value="Triger factor/SurA peptide-binding domain-like"/>
    <property type="match status" value="1"/>
</dbReference>
<evidence type="ECO:0000256" key="4">
    <source>
        <dbReference type="ARBA" id="ARBA00023110"/>
    </source>
</evidence>
<dbReference type="InterPro" id="IPR008881">
    <property type="entry name" value="Trigger_fac_ribosome-bd_bac"/>
</dbReference>
<dbReference type="EC" id="5.2.1.8" evidence="3"/>
<dbReference type="InterPro" id="IPR005215">
    <property type="entry name" value="Trig_fac"/>
</dbReference>
<dbReference type="EMBL" id="CP031037">
    <property type="protein sequence ID" value="QDZ20850.1"/>
    <property type="molecule type" value="Genomic_DNA"/>
</dbReference>
<feature type="domain" description="Trigger factor C-terminal" evidence="9">
    <location>
        <begin position="354"/>
        <end position="504"/>
    </location>
</feature>
<dbReference type="InterPro" id="IPR046357">
    <property type="entry name" value="PPIase_dom_sf"/>
</dbReference>
<dbReference type="InterPro" id="IPR036611">
    <property type="entry name" value="Trigger_fac_ribosome-bd_sf"/>
</dbReference>
<dbReference type="Pfam" id="PF05698">
    <property type="entry name" value="Trigger_C"/>
    <property type="match status" value="1"/>
</dbReference>
<gene>
    <name evidence="10" type="ORF">A3770_04p33680</name>
</gene>
<comment type="catalytic activity">
    <reaction evidence="1">
        <text>[protein]-peptidylproline (omega=180) = [protein]-peptidylproline (omega=0)</text>
        <dbReference type="Rhea" id="RHEA:16237"/>
        <dbReference type="Rhea" id="RHEA-COMP:10747"/>
        <dbReference type="Rhea" id="RHEA-COMP:10748"/>
        <dbReference type="ChEBI" id="CHEBI:83833"/>
        <dbReference type="ChEBI" id="CHEBI:83834"/>
        <dbReference type="EC" id="5.2.1.8"/>
    </reaction>
</comment>
<dbReference type="Gene3D" id="1.10.3120.10">
    <property type="entry name" value="Trigger factor, C-terminal domain"/>
    <property type="match status" value="1"/>
</dbReference>
<keyword evidence="11" id="KW-1185">Reference proteome</keyword>
<dbReference type="PANTHER" id="PTHR30560:SF3">
    <property type="entry name" value="TRIGGER FACTOR-LIKE PROTEIN TIG, CHLOROPLASTIC"/>
    <property type="match status" value="1"/>
</dbReference>
<keyword evidence="6" id="KW-0413">Isomerase</keyword>
<dbReference type="GO" id="GO:0015031">
    <property type="term" value="P:protein transport"/>
    <property type="evidence" value="ECO:0007669"/>
    <property type="project" value="InterPro"/>
</dbReference>
<dbReference type="GO" id="GO:0044183">
    <property type="term" value="F:protein folding chaperone"/>
    <property type="evidence" value="ECO:0007669"/>
    <property type="project" value="TreeGrafter"/>
</dbReference>
<dbReference type="SUPFAM" id="SSF102735">
    <property type="entry name" value="Trigger factor ribosome-binding domain"/>
    <property type="match status" value="1"/>
</dbReference>
<dbReference type="InterPro" id="IPR008880">
    <property type="entry name" value="Trigger_fac_C"/>
</dbReference>
<evidence type="ECO:0000256" key="1">
    <source>
        <dbReference type="ARBA" id="ARBA00000971"/>
    </source>
</evidence>
<dbReference type="GO" id="GO:0051083">
    <property type="term" value="P:'de novo' cotranslational protein folding"/>
    <property type="evidence" value="ECO:0007669"/>
    <property type="project" value="TreeGrafter"/>
</dbReference>
<dbReference type="InterPro" id="IPR027304">
    <property type="entry name" value="Trigger_fact/SurA_dom_sf"/>
</dbReference>